<gene>
    <name evidence="1" type="ORF">GWI33_006367</name>
</gene>
<dbReference type="Proteomes" id="UP000625711">
    <property type="component" value="Unassembled WGS sequence"/>
</dbReference>
<keyword evidence="2" id="KW-1185">Reference proteome</keyword>
<dbReference type="EMBL" id="JAACXV010000686">
    <property type="protein sequence ID" value="KAF7277583.1"/>
    <property type="molecule type" value="Genomic_DNA"/>
</dbReference>
<feature type="non-terminal residue" evidence="1">
    <location>
        <position position="1"/>
    </location>
</feature>
<comment type="caution">
    <text evidence="1">The sequence shown here is derived from an EMBL/GenBank/DDBJ whole genome shotgun (WGS) entry which is preliminary data.</text>
</comment>
<name>A0A834IGP3_RHYFE</name>
<reference evidence="1" key="1">
    <citation type="submission" date="2020-08" db="EMBL/GenBank/DDBJ databases">
        <title>Genome sequencing and assembly of the red palm weevil Rhynchophorus ferrugineus.</title>
        <authorList>
            <person name="Dias G.B."/>
            <person name="Bergman C.M."/>
            <person name="Manee M."/>
        </authorList>
    </citation>
    <scope>NUCLEOTIDE SEQUENCE</scope>
    <source>
        <strain evidence="1">AA-2017</strain>
        <tissue evidence="1">Whole larva</tissue>
    </source>
</reference>
<protein>
    <submittedName>
        <fullName evidence="1">Uncharacterized protein</fullName>
    </submittedName>
</protein>
<dbReference type="AlphaFoldDB" id="A0A834IGP3"/>
<proteinExistence type="predicted"/>
<organism evidence="1 2">
    <name type="scientific">Rhynchophorus ferrugineus</name>
    <name type="common">Red palm weevil</name>
    <name type="synonym">Curculio ferrugineus</name>
    <dbReference type="NCBI Taxonomy" id="354439"/>
    <lineage>
        <taxon>Eukaryota</taxon>
        <taxon>Metazoa</taxon>
        <taxon>Ecdysozoa</taxon>
        <taxon>Arthropoda</taxon>
        <taxon>Hexapoda</taxon>
        <taxon>Insecta</taxon>
        <taxon>Pterygota</taxon>
        <taxon>Neoptera</taxon>
        <taxon>Endopterygota</taxon>
        <taxon>Coleoptera</taxon>
        <taxon>Polyphaga</taxon>
        <taxon>Cucujiformia</taxon>
        <taxon>Curculionidae</taxon>
        <taxon>Dryophthorinae</taxon>
        <taxon>Rhynchophorus</taxon>
    </lineage>
</organism>
<evidence type="ECO:0000313" key="2">
    <source>
        <dbReference type="Proteomes" id="UP000625711"/>
    </source>
</evidence>
<sequence>MDCPLWPPGWWAARCGPSRLKERSLWTFS</sequence>
<accession>A0A834IGP3</accession>
<evidence type="ECO:0000313" key="1">
    <source>
        <dbReference type="EMBL" id="KAF7277583.1"/>
    </source>
</evidence>